<keyword evidence="10" id="KW-1185">Reference proteome</keyword>
<accession>A0A5E4LZ12</accession>
<dbReference type="EMBL" id="CABPRJ010000006">
    <property type="protein sequence ID" value="VVC24801.1"/>
    <property type="molecule type" value="Genomic_DNA"/>
</dbReference>
<dbReference type="InterPro" id="IPR050917">
    <property type="entry name" value="SOX_TF"/>
</dbReference>
<dbReference type="Pfam" id="PF12444">
    <property type="entry name" value="Sox_N"/>
    <property type="match status" value="1"/>
</dbReference>
<name>A0A5E4LZ12_9HEMI</name>
<feature type="DNA-binding region" description="HMG box" evidence="6">
    <location>
        <begin position="79"/>
        <end position="147"/>
    </location>
</feature>
<keyword evidence="5 6" id="KW-0539">Nucleus</keyword>
<evidence type="ECO:0000313" key="10">
    <source>
        <dbReference type="Proteomes" id="UP000325440"/>
    </source>
</evidence>
<evidence type="ECO:0000256" key="5">
    <source>
        <dbReference type="ARBA" id="ARBA00023242"/>
    </source>
</evidence>
<proteinExistence type="predicted"/>
<dbReference type="SMART" id="SM00398">
    <property type="entry name" value="HMG"/>
    <property type="match status" value="1"/>
</dbReference>
<dbReference type="PROSITE" id="PS50118">
    <property type="entry name" value="HMG_BOX_2"/>
    <property type="match status" value="1"/>
</dbReference>
<feature type="domain" description="HMG box" evidence="8">
    <location>
        <begin position="79"/>
        <end position="147"/>
    </location>
</feature>
<dbReference type="InterPro" id="IPR036910">
    <property type="entry name" value="HMG_box_dom_sf"/>
</dbReference>
<dbReference type="GO" id="GO:0005634">
    <property type="term" value="C:nucleus"/>
    <property type="evidence" value="ECO:0007669"/>
    <property type="project" value="UniProtKB-SubCell"/>
</dbReference>
<dbReference type="PANTHER" id="PTHR45803">
    <property type="entry name" value="SOX100B"/>
    <property type="match status" value="1"/>
</dbReference>
<dbReference type="PANTHER" id="PTHR45803:SF5">
    <property type="entry name" value="SOX100B"/>
    <property type="match status" value="1"/>
</dbReference>
<organism evidence="9 10">
    <name type="scientific">Cinara cedri</name>
    <dbReference type="NCBI Taxonomy" id="506608"/>
    <lineage>
        <taxon>Eukaryota</taxon>
        <taxon>Metazoa</taxon>
        <taxon>Ecdysozoa</taxon>
        <taxon>Arthropoda</taxon>
        <taxon>Hexapoda</taxon>
        <taxon>Insecta</taxon>
        <taxon>Pterygota</taxon>
        <taxon>Neoptera</taxon>
        <taxon>Paraneoptera</taxon>
        <taxon>Hemiptera</taxon>
        <taxon>Sternorrhyncha</taxon>
        <taxon>Aphidomorpha</taxon>
        <taxon>Aphidoidea</taxon>
        <taxon>Aphididae</taxon>
        <taxon>Lachninae</taxon>
        <taxon>Cinara</taxon>
    </lineage>
</organism>
<dbReference type="FunFam" id="1.10.30.10:FF:000004">
    <property type="entry name" value="Transcription factor SOX-10"/>
    <property type="match status" value="1"/>
</dbReference>
<dbReference type="Pfam" id="PF00505">
    <property type="entry name" value="HMG_box"/>
    <property type="match status" value="1"/>
</dbReference>
<evidence type="ECO:0000313" key="9">
    <source>
        <dbReference type="EMBL" id="VVC24801.1"/>
    </source>
</evidence>
<evidence type="ECO:0000256" key="1">
    <source>
        <dbReference type="ARBA" id="ARBA00004123"/>
    </source>
</evidence>
<dbReference type="CDD" id="cd22031">
    <property type="entry name" value="HMG-box_SoxE"/>
    <property type="match status" value="1"/>
</dbReference>
<dbReference type="SUPFAM" id="SSF47095">
    <property type="entry name" value="HMG-box"/>
    <property type="match status" value="1"/>
</dbReference>
<evidence type="ECO:0000256" key="2">
    <source>
        <dbReference type="ARBA" id="ARBA00023015"/>
    </source>
</evidence>
<comment type="subcellular location">
    <subcellularLocation>
        <location evidence="1">Nucleus</location>
    </subcellularLocation>
</comment>
<evidence type="ECO:0000256" key="6">
    <source>
        <dbReference type="PROSITE-ProRule" id="PRU00267"/>
    </source>
</evidence>
<evidence type="ECO:0000256" key="4">
    <source>
        <dbReference type="ARBA" id="ARBA00023163"/>
    </source>
</evidence>
<keyword evidence="3 6" id="KW-0238">DNA-binding</keyword>
<evidence type="ECO:0000259" key="8">
    <source>
        <dbReference type="PROSITE" id="PS50118"/>
    </source>
</evidence>
<dbReference type="Gene3D" id="1.10.30.10">
    <property type="entry name" value="High mobility group box domain"/>
    <property type="match status" value="1"/>
</dbReference>
<dbReference type="InterPro" id="IPR009071">
    <property type="entry name" value="HMG_box_dom"/>
</dbReference>
<feature type="compositionally biased region" description="Pro residues" evidence="7">
    <location>
        <begin position="225"/>
        <end position="236"/>
    </location>
</feature>
<dbReference type="GO" id="GO:0000981">
    <property type="term" value="F:DNA-binding transcription factor activity, RNA polymerase II-specific"/>
    <property type="evidence" value="ECO:0007669"/>
    <property type="project" value="TreeGrafter"/>
</dbReference>
<evidence type="ECO:0000256" key="3">
    <source>
        <dbReference type="ARBA" id="ARBA00023125"/>
    </source>
</evidence>
<gene>
    <name evidence="9" type="ORF">CINCED_3A013594</name>
</gene>
<keyword evidence="2" id="KW-0805">Transcription regulation</keyword>
<dbReference type="Proteomes" id="UP000325440">
    <property type="component" value="Unassembled WGS sequence"/>
</dbReference>
<feature type="region of interest" description="Disordered" evidence="7">
    <location>
        <begin position="141"/>
        <end position="238"/>
    </location>
</feature>
<reference evidence="9 10" key="1">
    <citation type="submission" date="2019-08" db="EMBL/GenBank/DDBJ databases">
        <authorList>
            <person name="Alioto T."/>
            <person name="Alioto T."/>
            <person name="Gomez Garrido J."/>
        </authorList>
    </citation>
    <scope>NUCLEOTIDE SEQUENCE [LARGE SCALE GENOMIC DNA]</scope>
</reference>
<evidence type="ECO:0000256" key="7">
    <source>
        <dbReference type="SAM" id="MobiDB-lite"/>
    </source>
</evidence>
<dbReference type="InterPro" id="IPR022151">
    <property type="entry name" value="Sox_N"/>
</dbReference>
<sequence>MEQNNAIPVKQTKQNGKPVVTITASAAASGMAAAKAAMNKALKDNVPINVAVSKVLQGYDWNLVPVPAKPPSEKKNSHVKRPMNAFMVWAQAARRLLANQYPQLHNAELSKTLGHLWRLLSDNDKKPFMEEAEKLRVTHKKTYPDYKYQPRRRKAAKGVPKAIQEKSQQQQPDKSSEQNNDHQYQQHVKHDNSTPNCNSNNVSNGRSIKQEMITASSSTSSSPSGSPPGPLTPPTTPNYYQAKPKHACCYSPYSNNYNEAVIDYSLDFGRMDDLPAVDGINLVDTSELDQYLRQYPSTSATASGSWVQDQEQYYHHHARYHELQPNPAAKPAILTVCQTAYQPSYQYVINNFN</sequence>
<dbReference type="OrthoDB" id="6247875at2759"/>
<dbReference type="AlphaFoldDB" id="A0A5E4LZ12"/>
<protein>
    <submittedName>
        <fullName evidence="9">High mobility group box domain,Sox developmental protein N-terminal</fullName>
    </submittedName>
</protein>
<feature type="compositionally biased region" description="Polar residues" evidence="7">
    <location>
        <begin position="193"/>
        <end position="207"/>
    </location>
</feature>
<keyword evidence="4" id="KW-0804">Transcription</keyword>
<dbReference type="GO" id="GO:0000978">
    <property type="term" value="F:RNA polymerase II cis-regulatory region sequence-specific DNA binding"/>
    <property type="evidence" value="ECO:0007669"/>
    <property type="project" value="TreeGrafter"/>
</dbReference>